<dbReference type="Gene3D" id="2.60.120.920">
    <property type="match status" value="1"/>
</dbReference>
<feature type="compositionally biased region" description="Basic and acidic residues" evidence="1">
    <location>
        <begin position="265"/>
        <end position="274"/>
    </location>
</feature>
<dbReference type="InterPro" id="IPR043136">
    <property type="entry name" value="B30.2/SPRY_sf"/>
</dbReference>
<comment type="caution">
    <text evidence="3">The sequence shown here is derived from an EMBL/GenBank/DDBJ whole genome shotgun (WGS) entry which is preliminary data.</text>
</comment>
<dbReference type="InterPro" id="IPR006594">
    <property type="entry name" value="LisH"/>
</dbReference>
<evidence type="ECO:0000313" key="4">
    <source>
        <dbReference type="Proteomes" id="UP000724874"/>
    </source>
</evidence>
<dbReference type="InterPro" id="IPR013320">
    <property type="entry name" value="ConA-like_dom_sf"/>
</dbReference>
<name>A0A9P5P248_GYMJU</name>
<feature type="region of interest" description="Disordered" evidence="1">
    <location>
        <begin position="49"/>
        <end position="82"/>
    </location>
</feature>
<dbReference type="Pfam" id="PF10607">
    <property type="entry name" value="CTLH"/>
    <property type="match status" value="1"/>
</dbReference>
<accession>A0A9P5P248</accession>
<dbReference type="PANTHER" id="PTHR12864">
    <property type="entry name" value="RAN BINDING PROTEIN 9-RELATED"/>
    <property type="match status" value="1"/>
</dbReference>
<feature type="compositionally biased region" description="Low complexity" evidence="1">
    <location>
        <begin position="9"/>
        <end position="22"/>
    </location>
</feature>
<keyword evidence="4" id="KW-1185">Reference proteome</keyword>
<dbReference type="Proteomes" id="UP000724874">
    <property type="component" value="Unassembled WGS sequence"/>
</dbReference>
<feature type="region of interest" description="Disordered" evidence="1">
    <location>
        <begin position="1"/>
        <end position="25"/>
    </location>
</feature>
<proteinExistence type="predicted"/>
<dbReference type="InterPro" id="IPR050618">
    <property type="entry name" value="Ubq-SigPath_Reg"/>
</dbReference>
<evidence type="ECO:0000256" key="1">
    <source>
        <dbReference type="SAM" id="MobiDB-lite"/>
    </source>
</evidence>
<evidence type="ECO:0000313" key="3">
    <source>
        <dbReference type="EMBL" id="KAF8912907.1"/>
    </source>
</evidence>
<dbReference type="SMART" id="SM00757">
    <property type="entry name" value="CRA"/>
    <property type="match status" value="1"/>
</dbReference>
<dbReference type="AlphaFoldDB" id="A0A9P5P248"/>
<dbReference type="Pfam" id="PF00622">
    <property type="entry name" value="SPRY"/>
    <property type="match status" value="1"/>
</dbReference>
<dbReference type="InterPro" id="IPR024964">
    <property type="entry name" value="CTLH/CRA"/>
</dbReference>
<protein>
    <submittedName>
        <fullName evidence="3">Concanavalin A-like lectin/glucanase domain-containing protein</fullName>
    </submittedName>
</protein>
<reference evidence="3" key="1">
    <citation type="submission" date="2020-11" db="EMBL/GenBank/DDBJ databases">
        <authorList>
            <consortium name="DOE Joint Genome Institute"/>
            <person name="Ahrendt S."/>
            <person name="Riley R."/>
            <person name="Andreopoulos W."/>
            <person name="LaButti K."/>
            <person name="Pangilinan J."/>
            <person name="Ruiz-duenas F.J."/>
            <person name="Barrasa J.M."/>
            <person name="Sanchez-Garcia M."/>
            <person name="Camarero S."/>
            <person name="Miyauchi S."/>
            <person name="Serrano A."/>
            <person name="Linde D."/>
            <person name="Babiker R."/>
            <person name="Drula E."/>
            <person name="Ayuso-Fernandez I."/>
            <person name="Pacheco R."/>
            <person name="Padilla G."/>
            <person name="Ferreira P."/>
            <person name="Barriuso J."/>
            <person name="Kellner H."/>
            <person name="Castanera R."/>
            <person name="Alfaro M."/>
            <person name="Ramirez L."/>
            <person name="Pisabarro A.G."/>
            <person name="Kuo A."/>
            <person name="Tritt A."/>
            <person name="Lipzen A."/>
            <person name="He G."/>
            <person name="Yan M."/>
            <person name="Ng V."/>
            <person name="Cullen D."/>
            <person name="Martin F."/>
            <person name="Rosso M.-N."/>
            <person name="Henrissat B."/>
            <person name="Hibbett D."/>
            <person name="Martinez A.T."/>
            <person name="Grigoriev I.V."/>
        </authorList>
    </citation>
    <scope>NUCLEOTIDE SEQUENCE</scope>
    <source>
        <strain evidence="3">AH 44721</strain>
    </source>
</reference>
<dbReference type="PROSITE" id="PS50896">
    <property type="entry name" value="LISH"/>
    <property type="match status" value="1"/>
</dbReference>
<feature type="domain" description="CRA" evidence="2">
    <location>
        <begin position="405"/>
        <end position="504"/>
    </location>
</feature>
<organism evidence="3 4">
    <name type="scientific">Gymnopilus junonius</name>
    <name type="common">Spectacular rustgill mushroom</name>
    <name type="synonym">Gymnopilus spectabilis subsp. junonius</name>
    <dbReference type="NCBI Taxonomy" id="109634"/>
    <lineage>
        <taxon>Eukaryota</taxon>
        <taxon>Fungi</taxon>
        <taxon>Dikarya</taxon>
        <taxon>Basidiomycota</taxon>
        <taxon>Agaricomycotina</taxon>
        <taxon>Agaricomycetes</taxon>
        <taxon>Agaricomycetidae</taxon>
        <taxon>Agaricales</taxon>
        <taxon>Agaricineae</taxon>
        <taxon>Hymenogastraceae</taxon>
        <taxon>Gymnopilus</taxon>
    </lineage>
</organism>
<feature type="region of interest" description="Disordered" evidence="1">
    <location>
        <begin position="263"/>
        <end position="286"/>
    </location>
</feature>
<dbReference type="OrthoDB" id="25503at2759"/>
<dbReference type="SUPFAM" id="SSF49899">
    <property type="entry name" value="Concanavalin A-like lectins/glucanases"/>
    <property type="match status" value="1"/>
</dbReference>
<dbReference type="InterPro" id="IPR013144">
    <property type="entry name" value="CRA_dom"/>
</dbReference>
<sequence>MRKIEAPTSQASRSQSYMSSVSLHSDDEERLELLLRRVDQVFKLPTRWSEQDRHQSLSVSSDGRELSYHGPSNNSDKDAAAARTNNPVEILGKEQKRQFAGKSVKFGRLPGWEPNSWGYHGGDGHSLAADKAGSQYGPTFGAGDIVGSFYTRNGTLIGSVFDNVGKSGELYPSVGLQRTGDVVRTNFGQSPFKFDIDYHILSTPLDHTLLRGYPRRTGAGSIASITNDIGIKPTASEEETKNLLNHLVLSYLVHHGYARTARALESQKSDHRASDSNPDIEMSRSDAVENDIESRTRIVNSVLVGDMDTAIEALRSNYPSVFVELILETAEIKKKLKSLQADEQQHIVEDGLDVSTEEEMDIDIDQDIPVSPTPPTMIGNGFGHSIRVHSEASTSAEDIASQYESALNVAIVYGQTLSNDYQSDPRPEVQQLFKQTFGIVAWEDPLEVGGPIAELAGREARVTLAHEINQAILKSQGRPAQPALETLYRHTGACINQLGLLGVGAAAFADISREFL</sequence>
<dbReference type="InterPro" id="IPR003877">
    <property type="entry name" value="SPRY_dom"/>
</dbReference>
<dbReference type="Pfam" id="PF08513">
    <property type="entry name" value="LisH"/>
    <property type="match status" value="1"/>
</dbReference>
<evidence type="ECO:0000259" key="2">
    <source>
        <dbReference type="SMART" id="SM00757"/>
    </source>
</evidence>
<gene>
    <name evidence="3" type="ORF">CPB84DRAFT_1811902</name>
</gene>
<dbReference type="EMBL" id="JADNYJ010000002">
    <property type="protein sequence ID" value="KAF8912907.1"/>
    <property type="molecule type" value="Genomic_DNA"/>
</dbReference>